<dbReference type="InterPro" id="IPR036388">
    <property type="entry name" value="WH-like_DNA-bd_sf"/>
</dbReference>
<dbReference type="PANTHER" id="PTHR33169">
    <property type="entry name" value="PADR-FAMILY TRANSCRIPTIONAL REGULATOR"/>
    <property type="match status" value="1"/>
</dbReference>
<dbReference type="EMBL" id="DVOH01000022">
    <property type="protein sequence ID" value="HIV00049.1"/>
    <property type="molecule type" value="Genomic_DNA"/>
</dbReference>
<dbReference type="Proteomes" id="UP000886891">
    <property type="component" value="Unassembled WGS sequence"/>
</dbReference>
<evidence type="ECO:0000256" key="2">
    <source>
        <dbReference type="SAM" id="Phobius"/>
    </source>
</evidence>
<accession>A0A9D1NCB8</accession>
<feature type="transmembrane region" description="Helical" evidence="2">
    <location>
        <begin position="451"/>
        <end position="476"/>
    </location>
</feature>
<evidence type="ECO:0000313" key="5">
    <source>
        <dbReference type="Proteomes" id="UP000886891"/>
    </source>
</evidence>
<protein>
    <submittedName>
        <fullName evidence="4">Helix-turn-helix transcriptional regulator</fullName>
    </submittedName>
</protein>
<feature type="compositionally biased region" description="Polar residues" evidence="1">
    <location>
        <begin position="316"/>
        <end position="328"/>
    </location>
</feature>
<reference evidence="4" key="2">
    <citation type="journal article" date="2021" name="PeerJ">
        <title>Extensive microbial diversity within the chicken gut microbiome revealed by metagenomics and culture.</title>
        <authorList>
            <person name="Gilroy R."/>
            <person name="Ravi A."/>
            <person name="Getino M."/>
            <person name="Pursley I."/>
            <person name="Horton D.L."/>
            <person name="Alikhan N.F."/>
            <person name="Baker D."/>
            <person name="Gharbi K."/>
            <person name="Hall N."/>
            <person name="Watson M."/>
            <person name="Adriaenssens E.M."/>
            <person name="Foster-Nyarko E."/>
            <person name="Jarju S."/>
            <person name="Secka A."/>
            <person name="Antonio M."/>
            <person name="Oren A."/>
            <person name="Chaudhuri R.R."/>
            <person name="La Ragione R."/>
            <person name="Hildebrand F."/>
            <person name="Pallen M.J."/>
        </authorList>
    </citation>
    <scope>NUCLEOTIDE SEQUENCE</scope>
    <source>
        <strain evidence="4">23406</strain>
    </source>
</reference>
<comment type="caution">
    <text evidence="4">The sequence shown here is derived from an EMBL/GenBank/DDBJ whole genome shotgun (WGS) entry which is preliminary data.</text>
</comment>
<name>A0A9D1NCB8_9FIRM</name>
<keyword evidence="2" id="KW-0812">Transmembrane</keyword>
<dbReference type="SUPFAM" id="SSF46785">
    <property type="entry name" value="Winged helix' DNA-binding domain"/>
    <property type="match status" value="1"/>
</dbReference>
<feature type="region of interest" description="Disordered" evidence="1">
    <location>
        <begin position="236"/>
        <end position="255"/>
    </location>
</feature>
<organism evidence="4 5">
    <name type="scientific">Candidatus Stercoripulliclostridium merdipullorum</name>
    <dbReference type="NCBI Taxonomy" id="2840952"/>
    <lineage>
        <taxon>Bacteria</taxon>
        <taxon>Bacillati</taxon>
        <taxon>Bacillota</taxon>
        <taxon>Clostridia</taxon>
        <taxon>Eubacteriales</taxon>
        <taxon>Candidatus Stercoripulliclostridium</taxon>
    </lineage>
</organism>
<evidence type="ECO:0000259" key="3">
    <source>
        <dbReference type="Pfam" id="PF03551"/>
    </source>
</evidence>
<feature type="transmembrane region" description="Helical" evidence="2">
    <location>
        <begin position="525"/>
        <end position="545"/>
    </location>
</feature>
<feature type="domain" description="Transcription regulator PadR N-terminal" evidence="3">
    <location>
        <begin position="17"/>
        <end position="90"/>
    </location>
</feature>
<evidence type="ECO:0000256" key="1">
    <source>
        <dbReference type="SAM" id="MobiDB-lite"/>
    </source>
</evidence>
<keyword evidence="2" id="KW-0472">Membrane</keyword>
<gene>
    <name evidence="4" type="ORF">IAB14_02910</name>
</gene>
<dbReference type="Pfam" id="PF03551">
    <property type="entry name" value="PadR"/>
    <property type="match status" value="1"/>
</dbReference>
<feature type="transmembrane region" description="Helical" evidence="2">
    <location>
        <begin position="488"/>
        <end position="513"/>
    </location>
</feature>
<reference evidence="4" key="1">
    <citation type="submission" date="2020-10" db="EMBL/GenBank/DDBJ databases">
        <authorList>
            <person name="Gilroy R."/>
        </authorList>
    </citation>
    <scope>NUCLEOTIDE SEQUENCE</scope>
    <source>
        <strain evidence="4">23406</strain>
    </source>
</reference>
<feature type="transmembrane region" description="Helical" evidence="2">
    <location>
        <begin position="429"/>
        <end position="445"/>
    </location>
</feature>
<dbReference type="PANTHER" id="PTHR33169:SF14">
    <property type="entry name" value="TRANSCRIPTIONAL REGULATOR RV3488"/>
    <property type="match status" value="1"/>
</dbReference>
<keyword evidence="2" id="KW-1133">Transmembrane helix</keyword>
<dbReference type="AlphaFoldDB" id="A0A9D1NCB8"/>
<dbReference type="InterPro" id="IPR005149">
    <property type="entry name" value="Tscrpt_reg_PadR_N"/>
</dbReference>
<dbReference type="InterPro" id="IPR052509">
    <property type="entry name" value="Metal_resp_DNA-bind_regulator"/>
</dbReference>
<dbReference type="InterPro" id="IPR036390">
    <property type="entry name" value="WH_DNA-bd_sf"/>
</dbReference>
<feature type="region of interest" description="Disordered" evidence="1">
    <location>
        <begin position="315"/>
        <end position="344"/>
    </location>
</feature>
<sequence length="555" mass="62199">MDTVNTELIRGHVDTIILNCLSEKDRYGYEILDIISDLSDGRYEIKQPTLYSCLKRLEKQGFITSYYGDESNGGRRRYYRLTDKGTATLNQDQREWEFSRTVIDRLLSDKQIDLKTVEAPFNLAELRPLTKRVRAYDVEEEAEKQGVLPVGTPILPQESQSVPVQQVVTPTSIVIPITVETPVYSTKEAKQDDNESLQASYSTQTPVVGEAAQFARPAEESFVRSPVNPVAAAKIFGTDPLTPPAERTPEPEIDEAERQEIARLNALREEAGKKLFLGQYFPELLQEEKEKSEEKPTAPTPSFDEVFARAEAMRTRASTISKETSATAESPKDAEPEILTRPRISQDGEVNYREALSAMFEKSASAPAIDTMDTVTFEDSPIRSRRIAEMKQSLAEEGFKLKTYSKANASDYYYMNYIYSNKILRDTGLLTYLVIFIELLILVLAQKTFGYSVSTIAAIGGVALLVPVVPTVIWAMNPTKRVKARFQFTSALINATIAFVVIAAVSSVIYLLTPSLGVGFENGKMYVPYLLALTIPISVCIYQILYRSNNYHLKN</sequence>
<dbReference type="Gene3D" id="1.10.10.10">
    <property type="entry name" value="Winged helix-like DNA-binding domain superfamily/Winged helix DNA-binding domain"/>
    <property type="match status" value="1"/>
</dbReference>
<dbReference type="CDD" id="cd00090">
    <property type="entry name" value="HTH_ARSR"/>
    <property type="match status" value="1"/>
</dbReference>
<evidence type="ECO:0000313" key="4">
    <source>
        <dbReference type="EMBL" id="HIV00049.1"/>
    </source>
</evidence>
<dbReference type="InterPro" id="IPR011991">
    <property type="entry name" value="ArsR-like_HTH"/>
</dbReference>
<feature type="compositionally biased region" description="Basic and acidic residues" evidence="1">
    <location>
        <begin position="330"/>
        <end position="344"/>
    </location>
</feature>
<proteinExistence type="predicted"/>